<accession>A7IXA1</accession>
<proteinExistence type="predicted"/>
<keyword evidence="2" id="KW-1185">Reference proteome</keyword>
<gene>
    <name evidence="1" type="primary">B576R</name>
    <name evidence="1" type="ORF">NY2A_B576R</name>
</gene>
<organismHost>
    <name type="scientific">Chlorella</name>
    <dbReference type="NCBI Taxonomy" id="3071"/>
</organismHost>
<sequence length="152" mass="17928">MNAVWFSLFVAVCVTIYFLKRNPTSFSLIDSHEEKAPTCESILSIQNIFDEYKLSKKYETLIHSMTLMMYQSHMKGDTTLIDIIPQNHEDIQEIGKEVIEKYNIEHATDVLYHFLAGIIETEMENVRLDDMISYQDKQTIRKLVDVFYYKEI</sequence>
<reference evidence="1 2" key="1">
    <citation type="journal article" date="2007" name="Virology">
        <title>Sequence and annotation of the 369-kb NY-2A and the 345-kb AR158 viruses that infect Chlorella NC64A.</title>
        <authorList>
            <person name="Fitzgerald L.A."/>
            <person name="Graves M.V."/>
            <person name="Li X."/>
            <person name="Feldblyum T."/>
            <person name="Nierman W.C."/>
            <person name="Van Etten J.L."/>
        </authorList>
    </citation>
    <scope>NUCLEOTIDE SEQUENCE [LARGE SCALE GENOMIC DNA]</scope>
    <source>
        <strain evidence="1 2">NY-2A</strain>
    </source>
</reference>
<dbReference type="EMBL" id="DQ491002">
    <property type="protein sequence ID" value="ABT14975.1"/>
    <property type="molecule type" value="Genomic_DNA"/>
</dbReference>
<dbReference type="OrthoDB" id="18276at10239"/>
<evidence type="ECO:0000313" key="2">
    <source>
        <dbReference type="Proteomes" id="UP000202419"/>
    </source>
</evidence>
<evidence type="ECO:0000313" key="1">
    <source>
        <dbReference type="EMBL" id="ABT14975.1"/>
    </source>
</evidence>
<dbReference type="KEGG" id="vg:5658799"/>
<organism evidence="1 2">
    <name type="scientific">Paramecium bursaria Chlorella virus NY2A</name>
    <name type="common">PBCV-NY2A</name>
    <dbReference type="NCBI Taxonomy" id="46021"/>
    <lineage>
        <taxon>Viruses</taxon>
        <taxon>Varidnaviria</taxon>
        <taxon>Bamfordvirae</taxon>
        <taxon>Nucleocytoviricota</taxon>
        <taxon>Megaviricetes</taxon>
        <taxon>Algavirales</taxon>
        <taxon>Phycodnaviridae</taxon>
        <taxon>Chlorovirus</taxon>
        <taxon>Chlorovirus americanus</taxon>
    </lineage>
</organism>
<protein>
    <submittedName>
        <fullName evidence="1">Uncharacterized protein B576R</fullName>
    </submittedName>
</protein>
<dbReference type="RefSeq" id="YP_001497772.1">
    <property type="nucleotide sequence ID" value="NC_009898.1"/>
</dbReference>
<dbReference type="GeneID" id="5658799"/>
<name>A7IXA1_PBCVN</name>
<dbReference type="Proteomes" id="UP000202419">
    <property type="component" value="Segment"/>
</dbReference>